<gene>
    <name evidence="2" type="ORF">MKW98_030825</name>
</gene>
<accession>A0AAD4S0E1</accession>
<sequence length="216" mass="24751">MEGSFSFEKVESKTEDLKSVSDSLRTMADEREKEIEPEKLKVKNAMEKGNEKQIRIHVRNMVRMRHEVVNYRQISNRLDSMVDYFDKEPEESKVLSSIPAIVESIDSSLTSGNTKNMLKTMDQIEKQYFDDQIVAKFTSSSANESTPIAMSEDEEISALIKKIADEYNLKASIELEPSQKPALREEDKEVKKVDEGEVGVKIKSKSLFNIFACWCH</sequence>
<evidence type="ECO:0000256" key="1">
    <source>
        <dbReference type="SAM" id="MobiDB-lite"/>
    </source>
</evidence>
<dbReference type="PANTHER" id="PTHR10476">
    <property type="entry name" value="CHARGED MULTIVESICULAR BODY PROTEIN"/>
    <property type="match status" value="1"/>
</dbReference>
<dbReference type="Gene3D" id="6.10.140.1230">
    <property type="match status" value="1"/>
</dbReference>
<name>A0AAD4S0E1_9MAGN</name>
<evidence type="ECO:0000313" key="2">
    <source>
        <dbReference type="EMBL" id="KAI3850765.1"/>
    </source>
</evidence>
<feature type="region of interest" description="Disordered" evidence="1">
    <location>
        <begin position="1"/>
        <end position="23"/>
    </location>
</feature>
<dbReference type="AlphaFoldDB" id="A0AAD4S0E1"/>
<keyword evidence="3" id="KW-1185">Reference proteome</keyword>
<dbReference type="Proteomes" id="UP001202328">
    <property type="component" value="Unassembled WGS sequence"/>
</dbReference>
<comment type="caution">
    <text evidence="2">The sequence shown here is derived from an EMBL/GenBank/DDBJ whole genome shotgun (WGS) entry which is preliminary data.</text>
</comment>
<dbReference type="GO" id="GO:0007034">
    <property type="term" value="P:vacuolar transport"/>
    <property type="evidence" value="ECO:0007669"/>
    <property type="project" value="InterPro"/>
</dbReference>
<dbReference type="EMBL" id="JAJJMB010015994">
    <property type="protein sequence ID" value="KAI3850765.1"/>
    <property type="molecule type" value="Genomic_DNA"/>
</dbReference>
<evidence type="ECO:0000313" key="3">
    <source>
        <dbReference type="Proteomes" id="UP001202328"/>
    </source>
</evidence>
<organism evidence="2 3">
    <name type="scientific">Papaver atlanticum</name>
    <dbReference type="NCBI Taxonomy" id="357466"/>
    <lineage>
        <taxon>Eukaryota</taxon>
        <taxon>Viridiplantae</taxon>
        <taxon>Streptophyta</taxon>
        <taxon>Embryophyta</taxon>
        <taxon>Tracheophyta</taxon>
        <taxon>Spermatophyta</taxon>
        <taxon>Magnoliopsida</taxon>
        <taxon>Ranunculales</taxon>
        <taxon>Papaveraceae</taxon>
        <taxon>Papaveroideae</taxon>
        <taxon>Papaver</taxon>
    </lineage>
</organism>
<dbReference type="InterPro" id="IPR005024">
    <property type="entry name" value="Snf7_fam"/>
</dbReference>
<reference evidence="2" key="1">
    <citation type="submission" date="2022-04" db="EMBL/GenBank/DDBJ databases">
        <title>A functionally conserved STORR gene fusion in Papaver species that diverged 16.8 million years ago.</title>
        <authorList>
            <person name="Catania T."/>
        </authorList>
    </citation>
    <scope>NUCLEOTIDE SEQUENCE</scope>
    <source>
        <strain evidence="2">S-188037</strain>
    </source>
</reference>
<proteinExistence type="predicted"/>
<protein>
    <submittedName>
        <fullName evidence="2">Uncharacterized protein</fullName>
    </submittedName>
</protein>
<feature type="compositionally biased region" description="Basic and acidic residues" evidence="1">
    <location>
        <begin position="8"/>
        <end position="19"/>
    </location>
</feature>